<evidence type="ECO:0000313" key="2">
    <source>
        <dbReference type="EMBL" id="STY90981.1"/>
    </source>
</evidence>
<reference evidence="1 3" key="1">
    <citation type="submission" date="2018-06" db="EMBL/GenBank/DDBJ databases">
        <authorList>
            <consortium name="Pathogen Informatics"/>
            <person name="Doyle S."/>
        </authorList>
    </citation>
    <scope>NUCLEOTIDE SEQUENCE [LARGE SCALE GENOMIC DNA]</scope>
    <source>
        <strain evidence="1 3">NCTC9426</strain>
    </source>
</reference>
<name>A0A378PNL6_MORBO</name>
<dbReference type="Gene3D" id="1.10.10.60">
    <property type="entry name" value="Homeodomain-like"/>
    <property type="match status" value="1"/>
</dbReference>
<organism evidence="1 3">
    <name type="scientific">Moraxella bovis</name>
    <dbReference type="NCBI Taxonomy" id="476"/>
    <lineage>
        <taxon>Bacteria</taxon>
        <taxon>Pseudomonadati</taxon>
        <taxon>Pseudomonadota</taxon>
        <taxon>Gammaproteobacteria</taxon>
        <taxon>Moraxellales</taxon>
        <taxon>Moraxellaceae</taxon>
        <taxon>Moraxella</taxon>
    </lineage>
</organism>
<dbReference type="PANTHER" id="PTHR33293">
    <property type="entry name" value="INSERTION ELEMENT IS1 1 PROTEIN INSB-RELATED"/>
    <property type="match status" value="1"/>
</dbReference>
<dbReference type="InterPro" id="IPR051354">
    <property type="entry name" value="Transposase_27_IS1"/>
</dbReference>
<evidence type="ECO:0000313" key="3">
    <source>
        <dbReference type="Proteomes" id="UP000254133"/>
    </source>
</evidence>
<dbReference type="Pfam" id="PF13384">
    <property type="entry name" value="HTH_23"/>
    <property type="match status" value="1"/>
</dbReference>
<dbReference type="SUPFAM" id="SSF46689">
    <property type="entry name" value="Homeodomain-like"/>
    <property type="match status" value="1"/>
</dbReference>
<evidence type="ECO:0000313" key="1">
    <source>
        <dbReference type="EMBL" id="STY90108.1"/>
    </source>
</evidence>
<dbReference type="EMBL" id="UGPZ01000002">
    <property type="protein sequence ID" value="STY90981.1"/>
    <property type="molecule type" value="Genomic_DNA"/>
</dbReference>
<dbReference type="PANTHER" id="PTHR33293:SF2">
    <property type="entry name" value="TRANSPOSASE"/>
    <property type="match status" value="1"/>
</dbReference>
<dbReference type="EMBL" id="UGPZ01000002">
    <property type="protein sequence ID" value="STY90108.1"/>
    <property type="molecule type" value="Genomic_DNA"/>
</dbReference>
<protein>
    <submittedName>
        <fullName evidence="1">Transposase and inactivated derivatives</fullName>
    </submittedName>
</protein>
<sequence length="131" mass="15132">MNETFDSCPKCKHKHFVKAGFNNGRQRYKCKGCNHYFSVHKPTHHKSEATKQMAINMYLEGLGFRSIGRILGISYGTVYQWVKKLGEQHQIKQDSNQAIDIVELDEIHSYTKHKKTLAGPRLPLTEQQNKS</sequence>
<dbReference type="AlphaFoldDB" id="A0A378PNL6"/>
<dbReference type="InterPro" id="IPR009057">
    <property type="entry name" value="Homeodomain-like_sf"/>
</dbReference>
<gene>
    <name evidence="1" type="ORF">NCTC9426_00113</name>
    <name evidence="2" type="ORF">NCTC9426_01014</name>
</gene>
<proteinExistence type="predicted"/>
<accession>A0A378PNL6</accession>
<dbReference type="NCBIfam" id="NF033558">
    <property type="entry name" value="transpos_IS1"/>
    <property type="match status" value="1"/>
</dbReference>
<dbReference type="Proteomes" id="UP000254133">
    <property type="component" value="Unassembled WGS sequence"/>
</dbReference>